<name>A0A4Y2M6X0_ARAVE</name>
<comment type="caution">
    <text evidence="1">The sequence shown here is derived from an EMBL/GenBank/DDBJ whole genome shotgun (WGS) entry which is preliminary data.</text>
</comment>
<reference evidence="1 2" key="1">
    <citation type="journal article" date="2019" name="Sci. Rep.">
        <title>Orb-weaving spider Araneus ventricosus genome elucidates the spidroin gene catalogue.</title>
        <authorList>
            <person name="Kono N."/>
            <person name="Nakamura H."/>
            <person name="Ohtoshi R."/>
            <person name="Moran D.A.P."/>
            <person name="Shinohara A."/>
            <person name="Yoshida Y."/>
            <person name="Fujiwara M."/>
            <person name="Mori M."/>
            <person name="Tomita M."/>
            <person name="Arakawa K."/>
        </authorList>
    </citation>
    <scope>NUCLEOTIDE SEQUENCE [LARGE SCALE GENOMIC DNA]</scope>
</reference>
<protein>
    <recommendedName>
        <fullName evidence="3">Reverse transcriptase domain-containing protein</fullName>
    </recommendedName>
</protein>
<proteinExistence type="predicted"/>
<dbReference type="OrthoDB" id="411871at2759"/>
<dbReference type="EMBL" id="BGPR01006726">
    <property type="protein sequence ID" value="GBN21387.1"/>
    <property type="molecule type" value="Genomic_DNA"/>
</dbReference>
<gene>
    <name evidence="1" type="ORF">AVEN_14907_1</name>
</gene>
<accession>A0A4Y2M6X0</accession>
<dbReference type="Proteomes" id="UP000499080">
    <property type="component" value="Unassembled WGS sequence"/>
</dbReference>
<evidence type="ECO:0000313" key="2">
    <source>
        <dbReference type="Proteomes" id="UP000499080"/>
    </source>
</evidence>
<evidence type="ECO:0008006" key="3">
    <source>
        <dbReference type="Google" id="ProtNLM"/>
    </source>
</evidence>
<evidence type="ECO:0000313" key="1">
    <source>
        <dbReference type="EMBL" id="GBN21387.1"/>
    </source>
</evidence>
<dbReference type="AlphaFoldDB" id="A0A4Y2M6X0"/>
<sequence length="167" mass="19301">MGWRKFCETTSNPYGKHYRAAFRKTIFPSQIPLLFDKQPKRTIKEMSNHVMERLFIPPEESADYTFTVSIGNMDPQFTHQEISTVIKHLPAGKAPGYDGIDNLVLKTIHQRFNPSFQHCSTNVWRFATSRFLKIGNIIISENRISLITSHRPISLFLQWKGSGKHIP</sequence>
<keyword evidence="2" id="KW-1185">Reference proteome</keyword>
<organism evidence="1 2">
    <name type="scientific">Araneus ventricosus</name>
    <name type="common">Orbweaver spider</name>
    <name type="synonym">Epeira ventricosa</name>
    <dbReference type="NCBI Taxonomy" id="182803"/>
    <lineage>
        <taxon>Eukaryota</taxon>
        <taxon>Metazoa</taxon>
        <taxon>Ecdysozoa</taxon>
        <taxon>Arthropoda</taxon>
        <taxon>Chelicerata</taxon>
        <taxon>Arachnida</taxon>
        <taxon>Araneae</taxon>
        <taxon>Araneomorphae</taxon>
        <taxon>Entelegynae</taxon>
        <taxon>Araneoidea</taxon>
        <taxon>Araneidae</taxon>
        <taxon>Araneus</taxon>
    </lineage>
</organism>